<dbReference type="CDD" id="cd03257">
    <property type="entry name" value="ABC_NikE_OppD_transporters"/>
    <property type="match status" value="2"/>
</dbReference>
<dbReference type="KEGG" id="paby:Ga0080574_TMP312"/>
<evidence type="ECO:0000256" key="5">
    <source>
        <dbReference type="ARBA" id="ARBA00022741"/>
    </source>
</evidence>
<name>A0A1P8UML8_9RHOB</name>
<reference evidence="9 10" key="1">
    <citation type="submission" date="2016-04" db="EMBL/GenBank/DDBJ databases">
        <title>Deep-sea bacteria in the southern Pacific.</title>
        <authorList>
            <person name="Tang K."/>
        </authorList>
    </citation>
    <scope>NUCLEOTIDE SEQUENCE [LARGE SCALE GENOMIC DNA]</scope>
    <source>
        <strain evidence="9 10">JLT2014</strain>
        <plasmid evidence="10">ppaby2</plasmid>
    </source>
</reference>
<dbReference type="Gene3D" id="3.40.50.300">
    <property type="entry name" value="P-loop containing nucleotide triphosphate hydrolases"/>
    <property type="match status" value="2"/>
</dbReference>
<dbReference type="Proteomes" id="UP000187059">
    <property type="component" value="Plasmid pPABY2"/>
</dbReference>
<comment type="subcellular location">
    <subcellularLocation>
        <location evidence="1">Cell inner membrane</location>
        <topology evidence="1">Peripheral membrane protein</topology>
    </subcellularLocation>
</comment>
<evidence type="ECO:0000256" key="2">
    <source>
        <dbReference type="ARBA" id="ARBA00005417"/>
    </source>
</evidence>
<evidence type="ECO:0000256" key="1">
    <source>
        <dbReference type="ARBA" id="ARBA00004417"/>
    </source>
</evidence>
<keyword evidence="4" id="KW-1003">Cell membrane</keyword>
<dbReference type="InterPro" id="IPR017871">
    <property type="entry name" value="ABC_transporter-like_CS"/>
</dbReference>
<evidence type="ECO:0000313" key="9">
    <source>
        <dbReference type="EMBL" id="APZ50646.1"/>
    </source>
</evidence>
<dbReference type="PANTHER" id="PTHR43297:SF2">
    <property type="entry name" value="DIPEPTIDE TRANSPORT ATP-BINDING PROTEIN DPPD"/>
    <property type="match status" value="1"/>
</dbReference>
<sequence>MTRHATDVLNIGKLSVRLPDGADRPFAVHDMDLSIEKGEILCIVGESGSGKSMTANAVMGLLPKSLRFGAEHIRLNDRNLLRQSRSTLRDLRGREVAMIFQEPLSALNPLMRIGDQIAEVMKVHPGSDFTDIRARVLQLLAFVGLPEPETIRSSYPFRLSGGQRQRVMIAMALALEPDLLIADEPTTALDVTTQAQILDLMKRIRDEKGMGIMMITHDIGVVAELADRVIVMRHGETLEEGAVAEVLEAPKHAYTRQLIDAVPMMIPKDARPFDTPPLLSVKNLNKIYGKPGGKHRAVHAVNDVSFDLRAGETLSVVGESGSGKSTVAKLLVKLEEPDSGQYLLDGEDVTHMSVRAFRPKRRVIQMIFQDPYSSLNPQHTVARSITAGPLAAGVSRAQAMEDARRLISRVGLDESALTRFPHEFSGGQRQRIGIARALAMSPRVLVADESVSALDVSVQAKVLDLLADLQGEYDLGLIFITHDLRVACQISDNLVVMHRGRIVERGSAHDVLLQPRDPYTQALVAALPGQAWEERREAAILAEQRS</sequence>
<evidence type="ECO:0000313" key="10">
    <source>
        <dbReference type="Proteomes" id="UP000187059"/>
    </source>
</evidence>
<accession>A0A1P8UML8</accession>
<evidence type="ECO:0000256" key="3">
    <source>
        <dbReference type="ARBA" id="ARBA00022448"/>
    </source>
</evidence>
<dbReference type="Pfam" id="PF00005">
    <property type="entry name" value="ABC_tran"/>
    <property type="match status" value="2"/>
</dbReference>
<evidence type="ECO:0000256" key="7">
    <source>
        <dbReference type="ARBA" id="ARBA00023136"/>
    </source>
</evidence>
<dbReference type="InterPro" id="IPR003439">
    <property type="entry name" value="ABC_transporter-like_ATP-bd"/>
</dbReference>
<dbReference type="PANTHER" id="PTHR43297">
    <property type="entry name" value="OLIGOPEPTIDE TRANSPORT ATP-BINDING PROTEIN APPD"/>
    <property type="match status" value="1"/>
</dbReference>
<dbReference type="GO" id="GO:0015833">
    <property type="term" value="P:peptide transport"/>
    <property type="evidence" value="ECO:0007669"/>
    <property type="project" value="InterPro"/>
</dbReference>
<keyword evidence="7" id="KW-0472">Membrane</keyword>
<feature type="domain" description="ABC transporter" evidence="8">
    <location>
        <begin position="6"/>
        <end position="259"/>
    </location>
</feature>
<dbReference type="NCBIfam" id="NF007739">
    <property type="entry name" value="PRK10419.1"/>
    <property type="match status" value="2"/>
</dbReference>
<evidence type="ECO:0000256" key="4">
    <source>
        <dbReference type="ARBA" id="ARBA00022475"/>
    </source>
</evidence>
<dbReference type="GO" id="GO:0005886">
    <property type="term" value="C:plasma membrane"/>
    <property type="evidence" value="ECO:0007669"/>
    <property type="project" value="UniProtKB-SubCell"/>
</dbReference>
<feature type="domain" description="ABC transporter" evidence="8">
    <location>
        <begin position="279"/>
        <end position="524"/>
    </location>
</feature>
<keyword evidence="3" id="KW-0813">Transport</keyword>
<evidence type="ECO:0000256" key="6">
    <source>
        <dbReference type="ARBA" id="ARBA00022840"/>
    </source>
</evidence>
<dbReference type="AlphaFoldDB" id="A0A1P8UML8"/>
<dbReference type="RefSeq" id="WP_076694525.1">
    <property type="nucleotide sequence ID" value="NZ_CP015090.1"/>
</dbReference>
<dbReference type="InterPro" id="IPR027417">
    <property type="entry name" value="P-loop_NTPase"/>
</dbReference>
<dbReference type="FunFam" id="3.40.50.300:FF:000016">
    <property type="entry name" value="Oligopeptide ABC transporter ATP-binding component"/>
    <property type="match status" value="1"/>
</dbReference>
<dbReference type="InterPro" id="IPR050388">
    <property type="entry name" value="ABC_Ni/Peptide_Import"/>
</dbReference>
<geneLocation type="plasmid" evidence="10">
    <name>ppaby2</name>
</geneLocation>
<keyword evidence="10" id="KW-1185">Reference proteome</keyword>
<dbReference type="GO" id="GO:0016887">
    <property type="term" value="F:ATP hydrolysis activity"/>
    <property type="evidence" value="ECO:0007669"/>
    <property type="project" value="InterPro"/>
</dbReference>
<keyword evidence="9" id="KW-0614">Plasmid</keyword>
<gene>
    <name evidence="9" type="ORF">Ga0080574_TMP312</name>
</gene>
<dbReference type="Pfam" id="PF08352">
    <property type="entry name" value="oligo_HPY"/>
    <property type="match status" value="2"/>
</dbReference>
<keyword evidence="5" id="KW-0547">Nucleotide-binding</keyword>
<dbReference type="NCBIfam" id="NF008453">
    <property type="entry name" value="PRK11308.1"/>
    <property type="match status" value="2"/>
</dbReference>
<dbReference type="OrthoDB" id="9802264at2"/>
<dbReference type="SMART" id="SM00382">
    <property type="entry name" value="AAA"/>
    <property type="match status" value="2"/>
</dbReference>
<dbReference type="GO" id="GO:0055085">
    <property type="term" value="P:transmembrane transport"/>
    <property type="evidence" value="ECO:0007669"/>
    <property type="project" value="UniProtKB-ARBA"/>
</dbReference>
<protein>
    <submittedName>
        <fullName evidence="9">Peptide/nickel transport system ATP-binding protein</fullName>
    </submittedName>
</protein>
<organism evidence="9 10">
    <name type="scientific">Salipiger abyssi</name>
    <dbReference type="NCBI Taxonomy" id="1250539"/>
    <lineage>
        <taxon>Bacteria</taxon>
        <taxon>Pseudomonadati</taxon>
        <taxon>Pseudomonadota</taxon>
        <taxon>Alphaproteobacteria</taxon>
        <taxon>Rhodobacterales</taxon>
        <taxon>Roseobacteraceae</taxon>
        <taxon>Salipiger</taxon>
    </lineage>
</organism>
<dbReference type="InterPro" id="IPR003593">
    <property type="entry name" value="AAA+_ATPase"/>
</dbReference>
<dbReference type="InterPro" id="IPR013563">
    <property type="entry name" value="Oligopep_ABC_C"/>
</dbReference>
<dbReference type="EMBL" id="CP015090">
    <property type="protein sequence ID" value="APZ50646.1"/>
    <property type="molecule type" value="Genomic_DNA"/>
</dbReference>
<keyword evidence="6 9" id="KW-0067">ATP-binding</keyword>
<dbReference type="PROSITE" id="PS00211">
    <property type="entry name" value="ABC_TRANSPORTER_1"/>
    <property type="match status" value="2"/>
</dbReference>
<dbReference type="GO" id="GO:0005524">
    <property type="term" value="F:ATP binding"/>
    <property type="evidence" value="ECO:0007669"/>
    <property type="project" value="UniProtKB-KW"/>
</dbReference>
<comment type="similarity">
    <text evidence="2">Belongs to the ABC transporter superfamily.</text>
</comment>
<dbReference type="PROSITE" id="PS50893">
    <property type="entry name" value="ABC_TRANSPORTER_2"/>
    <property type="match status" value="2"/>
</dbReference>
<proteinExistence type="inferred from homology"/>
<dbReference type="SUPFAM" id="SSF52540">
    <property type="entry name" value="P-loop containing nucleoside triphosphate hydrolases"/>
    <property type="match status" value="2"/>
</dbReference>
<evidence type="ECO:0000259" key="8">
    <source>
        <dbReference type="PROSITE" id="PS50893"/>
    </source>
</evidence>